<dbReference type="SUPFAM" id="SSF48452">
    <property type="entry name" value="TPR-like"/>
    <property type="match status" value="3"/>
</dbReference>
<feature type="domain" description="CHAT" evidence="2">
    <location>
        <begin position="763"/>
        <end position="1056"/>
    </location>
</feature>
<protein>
    <submittedName>
        <fullName evidence="3">CHAT domain-containing tetratricopeptide repeat protein</fullName>
    </submittedName>
</protein>
<dbReference type="SMART" id="SM00028">
    <property type="entry name" value="TPR"/>
    <property type="match status" value="8"/>
</dbReference>
<gene>
    <name evidence="3" type="ORF">WJM97_06340</name>
</gene>
<reference evidence="3 4" key="1">
    <citation type="submission" date="2024-04" db="EMBL/GenBank/DDBJ databases">
        <title>Okeanomitos corallinicola gen. &amp; sp. nov. (Nostocales, Cyanobacteria), a new toxic marine heterocyst-forming cyanobacterium from a coral reef.</title>
        <authorList>
            <person name="Li H."/>
            <person name="Li R."/>
            <person name="Kang J."/>
            <person name="Hii K.S."/>
            <person name="Mohamed H.F."/>
            <person name="Xu X."/>
            <person name="Luo Z."/>
        </authorList>
    </citation>
    <scope>NUCLEOTIDE SEQUENCE [LARGE SCALE GENOMIC DNA]</scope>
    <source>
        <strain evidence="3 4">TIOX110</strain>
    </source>
</reference>
<keyword evidence="4" id="KW-1185">Reference proteome</keyword>
<evidence type="ECO:0000259" key="2">
    <source>
        <dbReference type="Pfam" id="PF12770"/>
    </source>
</evidence>
<sequence length="1056" mass="120145">MSELNSAEDGSNNTSVSPNPQDYVDFIVAALLVTDDGSDLERVYSLLQKNLNKLDNAFVNILRYWSANTWSVVQPEQALVIAVAIVNFSNLIRSFPYGNIAINLEIAIAGCEVVAPILTHEAFPEFWATTQNMLGAVYRIRIAGDRTQNLEQAIACYQNALQVRTQTAFPELWAETQNNLGNAYNERILGERAKNVEIAITCFQAALKVRTRTAFPVEWATTQNNLGIGYYNRLNGDRAENLEQAIICYQNALQIRTQTDFPEKWAETQNNLANAYGERIKGDRAENIEAAITAFQAALHIYTRSSYPQDWAMIQNNLGEAYRDRINGNPTENLLTAISAYEAALQIYTRSNFPQQWAIVQNNQGIAYYSLQDGDRTLNLERAISCYHNALQVRTQTDFPENWAETQNNLGNAYSERISGSREENLDLAISAYQEALQVHTREAFSKEWAKTHNNLALVYRDRGQSFEAITHLHSALEVYTPTTFPVECLVCGRNFGNIAYTIKDWDRAIEGYSVAIEAVEQSRSWVNTDKRRQEVLGAAIDVYAKIVQVHINTAQCNRALEYVERSKTRNLVELLANKNLYPKSDLYPRSENYQKICNQIDQLRQTIPAKQRQLEIILASRESEAKNNAYQQLQNELNQLQKQRDNILADINKVDSNFKFTQQVETIPFNHVQSLIDERSAIIEWYITDEKILTFIITRHSPQPEVIQSSAEDLSTLLKRVSAYLRLYYRKDHKKWWRNQLESRLQNIAEILHIDEIISNIPAECDRLILIPHRFLHLLPLHALPLGNKQLENEQRKQNCLLDKFPRGVGYAPSCQLLQLSQNQQRPNFTQLFAIQNPTGDLSYTNLEVETIGSFFAETQVLVKQKATKAALNGNNNFKSAHCCHFSCHADFNLASPLESALILANNERLTLAEIFALTLNQCRLITLSACETGIADPTSISDEYISLPSGFLYAGTPSVVSSLWTVNDLSTALLMVKFYQNLGAGVSVAVSLNQAQLWLRDVTKIHLEEWITEHQLKLDFTLRMQLRRRFQNMPDDAQPFQSPFYWAAFCAIGN</sequence>
<keyword evidence="1" id="KW-0175">Coiled coil</keyword>
<dbReference type="InterPro" id="IPR019734">
    <property type="entry name" value="TPR_rpt"/>
</dbReference>
<proteinExistence type="predicted"/>
<accession>A0ABZ2UV81</accession>
<evidence type="ECO:0000256" key="1">
    <source>
        <dbReference type="SAM" id="Coils"/>
    </source>
</evidence>
<dbReference type="Pfam" id="PF14938">
    <property type="entry name" value="SNAP"/>
    <property type="match status" value="1"/>
</dbReference>
<dbReference type="EMBL" id="CP150886">
    <property type="protein sequence ID" value="WZB89298.1"/>
    <property type="molecule type" value="Genomic_DNA"/>
</dbReference>
<evidence type="ECO:0000313" key="4">
    <source>
        <dbReference type="Proteomes" id="UP001483337"/>
    </source>
</evidence>
<evidence type="ECO:0000313" key="3">
    <source>
        <dbReference type="EMBL" id="WZB89298.1"/>
    </source>
</evidence>
<feature type="coiled-coil region" evidence="1">
    <location>
        <begin position="617"/>
        <end position="658"/>
    </location>
</feature>
<dbReference type="Pfam" id="PF12770">
    <property type="entry name" value="CHAT"/>
    <property type="match status" value="1"/>
</dbReference>
<dbReference type="InterPro" id="IPR024983">
    <property type="entry name" value="CHAT_dom"/>
</dbReference>
<dbReference type="PANTHER" id="PTHR10098">
    <property type="entry name" value="RAPSYN-RELATED"/>
    <property type="match status" value="1"/>
</dbReference>
<name>A0ABZ2UV81_9CYAN</name>
<dbReference type="Pfam" id="PF13374">
    <property type="entry name" value="TPR_10"/>
    <property type="match status" value="2"/>
</dbReference>
<organism evidence="3 4">
    <name type="scientific">Okeanomitos corallinicola TIOX110</name>
    <dbReference type="NCBI Taxonomy" id="3133117"/>
    <lineage>
        <taxon>Bacteria</taxon>
        <taxon>Bacillati</taxon>
        <taxon>Cyanobacteriota</taxon>
        <taxon>Cyanophyceae</taxon>
        <taxon>Nostocales</taxon>
        <taxon>Aphanizomenonaceae</taxon>
        <taxon>Okeanomitos</taxon>
    </lineage>
</organism>
<dbReference type="InterPro" id="IPR011990">
    <property type="entry name" value="TPR-like_helical_dom_sf"/>
</dbReference>
<dbReference type="Proteomes" id="UP001483337">
    <property type="component" value="Chromosome"/>
</dbReference>
<dbReference type="Gene3D" id="1.25.40.10">
    <property type="entry name" value="Tetratricopeptide repeat domain"/>
    <property type="match status" value="3"/>
</dbReference>
<dbReference type="RefSeq" id="WP_353932201.1">
    <property type="nucleotide sequence ID" value="NZ_CP150886.1"/>
</dbReference>